<dbReference type="PANTHER" id="PTHR31200:SF1">
    <property type="entry name" value="INO80 COMPLEX SUBUNIT C"/>
    <property type="match status" value="1"/>
</dbReference>
<keyword evidence="3" id="KW-0804">Transcription</keyword>
<dbReference type="InterPro" id="IPR029525">
    <property type="entry name" value="INO80C/Ies6"/>
</dbReference>
<keyword evidence="4" id="KW-0539">Nucleus</keyword>
<feature type="compositionally biased region" description="Basic and acidic residues" evidence="5">
    <location>
        <begin position="36"/>
        <end position="46"/>
    </location>
</feature>
<evidence type="ECO:0000256" key="4">
    <source>
        <dbReference type="ARBA" id="ARBA00023242"/>
    </source>
</evidence>
<dbReference type="PANTHER" id="PTHR31200">
    <property type="entry name" value="INO80 COMPLEX SUBUNIT C"/>
    <property type="match status" value="1"/>
</dbReference>
<comment type="caution">
    <text evidence="7">The sequence shown here is derived from an EMBL/GenBank/DDBJ whole genome shotgun (WGS) entry which is preliminary data.</text>
</comment>
<proteinExistence type="predicted"/>
<evidence type="ECO:0000313" key="7">
    <source>
        <dbReference type="EMBL" id="PIK41592.1"/>
    </source>
</evidence>
<comment type="subcellular location">
    <subcellularLocation>
        <location evidence="1">Nucleus</location>
    </subcellularLocation>
</comment>
<feature type="domain" description="Vps72/YL1 C-terminal" evidence="6">
    <location>
        <begin position="176"/>
        <end position="205"/>
    </location>
</feature>
<dbReference type="SMART" id="SM00993">
    <property type="entry name" value="YL1_C"/>
    <property type="match status" value="1"/>
</dbReference>
<evidence type="ECO:0000259" key="6">
    <source>
        <dbReference type="SMART" id="SM00993"/>
    </source>
</evidence>
<dbReference type="GO" id="GO:0031011">
    <property type="term" value="C:Ino80 complex"/>
    <property type="evidence" value="ECO:0007669"/>
    <property type="project" value="InterPro"/>
</dbReference>
<evidence type="ECO:0000256" key="2">
    <source>
        <dbReference type="ARBA" id="ARBA00023015"/>
    </source>
</evidence>
<gene>
    <name evidence="7" type="ORF">BSL78_21547</name>
</gene>
<dbReference type="STRING" id="307972.A0A2G8K0S1"/>
<dbReference type="OrthoDB" id="49520at2759"/>
<dbReference type="Proteomes" id="UP000230750">
    <property type="component" value="Unassembled WGS sequence"/>
</dbReference>
<feature type="compositionally biased region" description="Polar residues" evidence="5">
    <location>
        <begin position="76"/>
        <end position="101"/>
    </location>
</feature>
<evidence type="ECO:0000256" key="5">
    <source>
        <dbReference type="SAM" id="MobiDB-lite"/>
    </source>
</evidence>
<accession>A0A2G8K0S1</accession>
<evidence type="ECO:0000313" key="8">
    <source>
        <dbReference type="Proteomes" id="UP000230750"/>
    </source>
</evidence>
<feature type="compositionally biased region" description="Polar residues" evidence="5">
    <location>
        <begin position="50"/>
        <end position="66"/>
    </location>
</feature>
<organism evidence="7 8">
    <name type="scientific">Stichopus japonicus</name>
    <name type="common">Sea cucumber</name>
    <dbReference type="NCBI Taxonomy" id="307972"/>
    <lineage>
        <taxon>Eukaryota</taxon>
        <taxon>Metazoa</taxon>
        <taxon>Echinodermata</taxon>
        <taxon>Eleutherozoa</taxon>
        <taxon>Echinozoa</taxon>
        <taxon>Holothuroidea</taxon>
        <taxon>Aspidochirotacea</taxon>
        <taxon>Aspidochirotida</taxon>
        <taxon>Stichopodidae</taxon>
        <taxon>Apostichopus</taxon>
    </lineage>
</organism>
<dbReference type="Pfam" id="PF08265">
    <property type="entry name" value="YL1_C"/>
    <property type="match status" value="1"/>
</dbReference>
<name>A0A2G8K0S1_STIJA</name>
<keyword evidence="8" id="KW-1185">Reference proteome</keyword>
<sequence>MSSTDQPKPATRSSKRNKRPSSPVLEFLSNARKKGGNKESAKDAKPAKPSSVSTSEGVPEQSNTIESPVVQGKVPPTTSIPDTPEQSVEESSGNSTVTVPSSVDGMPQDIQPQSKKSFPFKNPQFTHLGRSHSAKKTKSWKSLKQILTTERTSNLNTDHVTYGTIDAPPSFKPAKKYSDLSGFEAKYTDPQTKLHFSNPQEFAQLRILPSDTVSGLLSLRRANLEVS</sequence>
<reference evidence="7 8" key="1">
    <citation type="journal article" date="2017" name="PLoS Biol.">
        <title>The sea cucumber genome provides insights into morphological evolution and visceral regeneration.</title>
        <authorList>
            <person name="Zhang X."/>
            <person name="Sun L."/>
            <person name="Yuan J."/>
            <person name="Sun Y."/>
            <person name="Gao Y."/>
            <person name="Zhang L."/>
            <person name="Li S."/>
            <person name="Dai H."/>
            <person name="Hamel J.F."/>
            <person name="Liu C."/>
            <person name="Yu Y."/>
            <person name="Liu S."/>
            <person name="Lin W."/>
            <person name="Guo K."/>
            <person name="Jin S."/>
            <person name="Xu P."/>
            <person name="Storey K.B."/>
            <person name="Huan P."/>
            <person name="Zhang T."/>
            <person name="Zhou Y."/>
            <person name="Zhang J."/>
            <person name="Lin C."/>
            <person name="Li X."/>
            <person name="Xing L."/>
            <person name="Huo D."/>
            <person name="Sun M."/>
            <person name="Wang L."/>
            <person name="Mercier A."/>
            <person name="Li F."/>
            <person name="Yang H."/>
            <person name="Xiang J."/>
        </authorList>
    </citation>
    <scope>NUCLEOTIDE SEQUENCE [LARGE SCALE GENOMIC DNA]</scope>
    <source>
        <strain evidence="7">Shaxun</strain>
        <tissue evidence="7">Muscle</tissue>
    </source>
</reference>
<feature type="region of interest" description="Disordered" evidence="5">
    <location>
        <begin position="1"/>
        <end position="139"/>
    </location>
</feature>
<dbReference type="EMBL" id="MRZV01001005">
    <property type="protein sequence ID" value="PIK41592.1"/>
    <property type="molecule type" value="Genomic_DNA"/>
</dbReference>
<dbReference type="GO" id="GO:0006338">
    <property type="term" value="P:chromatin remodeling"/>
    <property type="evidence" value="ECO:0007669"/>
    <property type="project" value="InterPro"/>
</dbReference>
<evidence type="ECO:0000256" key="1">
    <source>
        <dbReference type="ARBA" id="ARBA00004123"/>
    </source>
</evidence>
<dbReference type="InterPro" id="IPR013272">
    <property type="entry name" value="Vps72/YL1_C"/>
</dbReference>
<dbReference type="AlphaFoldDB" id="A0A2G8K0S1"/>
<keyword evidence="2" id="KW-0805">Transcription regulation</keyword>
<protein>
    <submittedName>
        <fullName evidence="7">Putative INO80 complex subunit C-like</fullName>
    </submittedName>
</protein>
<feature type="compositionally biased region" description="Basic residues" evidence="5">
    <location>
        <begin position="129"/>
        <end position="139"/>
    </location>
</feature>
<evidence type="ECO:0000256" key="3">
    <source>
        <dbReference type="ARBA" id="ARBA00023163"/>
    </source>
</evidence>